<protein>
    <submittedName>
        <fullName evidence="1">Uncharacterized protein</fullName>
    </submittedName>
</protein>
<accession>A0A1D9MBE7</accession>
<keyword evidence="2" id="KW-1185">Reference proteome</keyword>
<sequence>MVVELIPPTSHRALVRFQEAEEAYQIQVRAREKSIFAQLVTTQTLLYGDQSSFSRRDRDGNRSTQVVKMAEISVSSELPKGIIFDPIGTEWLLETFRHEQRAVG</sequence>
<dbReference type="KEGG" id="rhp:LPB142_07160"/>
<proteinExistence type="predicted"/>
<evidence type="ECO:0000313" key="2">
    <source>
        <dbReference type="Proteomes" id="UP000176562"/>
    </source>
</evidence>
<dbReference type="AlphaFoldDB" id="A0A1D9MBE7"/>
<evidence type="ECO:0000313" key="1">
    <source>
        <dbReference type="EMBL" id="AOZ69128.1"/>
    </source>
</evidence>
<dbReference type="Proteomes" id="UP000176562">
    <property type="component" value="Chromosome"/>
</dbReference>
<organism evidence="1 2">
    <name type="scientific">Rhodobacter xanthinilyticus</name>
    <dbReference type="NCBI Taxonomy" id="1850250"/>
    <lineage>
        <taxon>Bacteria</taxon>
        <taxon>Pseudomonadati</taxon>
        <taxon>Pseudomonadota</taxon>
        <taxon>Alphaproteobacteria</taxon>
        <taxon>Rhodobacterales</taxon>
        <taxon>Rhodobacter group</taxon>
        <taxon>Rhodobacter</taxon>
    </lineage>
</organism>
<name>A0A1D9MBE7_9RHOB</name>
<reference evidence="1 2" key="1">
    <citation type="submission" date="2016-10" db="EMBL/GenBank/DDBJ databases">
        <title>Rhodobacter sp. LPB0142, isolated from sea water.</title>
        <authorList>
            <person name="Kim E."/>
            <person name="Yi H."/>
        </authorList>
    </citation>
    <scope>NUCLEOTIDE SEQUENCE [LARGE SCALE GENOMIC DNA]</scope>
    <source>
        <strain evidence="1 2">LPB0142</strain>
    </source>
</reference>
<gene>
    <name evidence="1" type="ORF">LPB142_07160</name>
</gene>
<dbReference type="EMBL" id="CP017781">
    <property type="protein sequence ID" value="AOZ69128.1"/>
    <property type="molecule type" value="Genomic_DNA"/>
</dbReference>